<keyword evidence="3" id="KW-1185">Reference proteome</keyword>
<keyword evidence="1" id="KW-0812">Transmembrane</keyword>
<evidence type="ECO:0000256" key="1">
    <source>
        <dbReference type="SAM" id="Phobius"/>
    </source>
</evidence>
<dbReference type="Proteomes" id="UP000320421">
    <property type="component" value="Chromosome"/>
</dbReference>
<feature type="transmembrane region" description="Helical" evidence="1">
    <location>
        <begin position="89"/>
        <end position="108"/>
    </location>
</feature>
<sequence>MRMIAFLEHQAKGTTQEAITRRMNCRYIVYAEIVTDLFLVVSGHFPDAPPGPCFVGLTVSAKPPQPLTRQPGVWETIWSMTSSASKFRAAFSLTAALLVLIAAPLAWVPSAFCQCGISTHDDACCGDAKDCTPCECPACEYHRATTIVASVDTSEQRLTQNDLLFAWADATELPVANNLADASSHAPPPVTAFQC</sequence>
<keyword evidence="1" id="KW-1133">Transmembrane helix</keyword>
<dbReference type="EMBL" id="CP036266">
    <property type="protein sequence ID" value="QDT23465.1"/>
    <property type="molecule type" value="Genomic_DNA"/>
</dbReference>
<evidence type="ECO:0000313" key="3">
    <source>
        <dbReference type="Proteomes" id="UP000320421"/>
    </source>
</evidence>
<proteinExistence type="predicted"/>
<keyword evidence="1" id="KW-0472">Membrane</keyword>
<organism evidence="2 3">
    <name type="scientific">Gimesia chilikensis</name>
    <dbReference type="NCBI Taxonomy" id="2605989"/>
    <lineage>
        <taxon>Bacteria</taxon>
        <taxon>Pseudomonadati</taxon>
        <taxon>Planctomycetota</taxon>
        <taxon>Planctomycetia</taxon>
        <taxon>Planctomycetales</taxon>
        <taxon>Planctomycetaceae</taxon>
        <taxon>Gimesia</taxon>
    </lineage>
</organism>
<gene>
    <name evidence="2" type="ORF">HG66A1_52850</name>
</gene>
<accession>A0A517PVS8</accession>
<protein>
    <submittedName>
        <fullName evidence="2">Uncharacterized protein</fullName>
    </submittedName>
</protein>
<name>A0A517PVS8_9PLAN</name>
<reference evidence="2 3" key="1">
    <citation type="submission" date="2019-02" db="EMBL/GenBank/DDBJ databases">
        <title>Deep-cultivation of Planctomycetes and their phenomic and genomic characterization uncovers novel biology.</title>
        <authorList>
            <person name="Wiegand S."/>
            <person name="Jogler M."/>
            <person name="Boedeker C."/>
            <person name="Pinto D."/>
            <person name="Vollmers J."/>
            <person name="Rivas-Marin E."/>
            <person name="Kohn T."/>
            <person name="Peeters S.H."/>
            <person name="Heuer A."/>
            <person name="Rast P."/>
            <person name="Oberbeckmann S."/>
            <person name="Bunk B."/>
            <person name="Jeske O."/>
            <person name="Meyerdierks A."/>
            <person name="Storesund J.E."/>
            <person name="Kallscheuer N."/>
            <person name="Luecker S."/>
            <person name="Lage O.M."/>
            <person name="Pohl T."/>
            <person name="Merkel B.J."/>
            <person name="Hornburger P."/>
            <person name="Mueller R.-W."/>
            <person name="Bruemmer F."/>
            <person name="Labrenz M."/>
            <person name="Spormann A.M."/>
            <person name="Op den Camp H."/>
            <person name="Overmann J."/>
            <person name="Amann R."/>
            <person name="Jetten M.S.M."/>
            <person name="Mascher T."/>
            <person name="Medema M.H."/>
            <person name="Devos D.P."/>
            <person name="Kaster A.-K."/>
            <person name="Ovreas L."/>
            <person name="Rohde M."/>
            <person name="Galperin M.Y."/>
            <person name="Jogler C."/>
        </authorList>
    </citation>
    <scope>NUCLEOTIDE SEQUENCE [LARGE SCALE GENOMIC DNA]</scope>
    <source>
        <strain evidence="2 3">HG66A1</strain>
    </source>
</reference>
<evidence type="ECO:0000313" key="2">
    <source>
        <dbReference type="EMBL" id="QDT23465.1"/>
    </source>
</evidence>
<dbReference type="AlphaFoldDB" id="A0A517PVS8"/>